<reference evidence="3" key="1">
    <citation type="journal article" date="2012" name="Science">
        <title>The Paleozoic origin of enzymatic lignin decomposition reconstructed from 31 fungal genomes.</title>
        <authorList>
            <person name="Floudas D."/>
            <person name="Binder M."/>
            <person name="Riley R."/>
            <person name="Barry K."/>
            <person name="Blanchette R.A."/>
            <person name="Henrissat B."/>
            <person name="Martinez A.T."/>
            <person name="Otillar R."/>
            <person name="Spatafora J.W."/>
            <person name="Yadav J.S."/>
            <person name="Aerts A."/>
            <person name="Benoit I."/>
            <person name="Boyd A."/>
            <person name="Carlson A."/>
            <person name="Copeland A."/>
            <person name="Coutinho P.M."/>
            <person name="de Vries R.P."/>
            <person name="Ferreira P."/>
            <person name="Findley K."/>
            <person name="Foster B."/>
            <person name="Gaskell J."/>
            <person name="Glotzer D."/>
            <person name="Gorecki P."/>
            <person name="Heitman J."/>
            <person name="Hesse C."/>
            <person name="Hori C."/>
            <person name="Igarashi K."/>
            <person name="Jurgens J.A."/>
            <person name="Kallen N."/>
            <person name="Kersten P."/>
            <person name="Kohler A."/>
            <person name="Kuees U."/>
            <person name="Kumar T.K.A."/>
            <person name="Kuo A."/>
            <person name="LaButti K."/>
            <person name="Larrondo L.F."/>
            <person name="Lindquist E."/>
            <person name="Ling A."/>
            <person name="Lombard V."/>
            <person name="Lucas S."/>
            <person name="Lundell T."/>
            <person name="Martin R."/>
            <person name="McLaughlin D.J."/>
            <person name="Morgenstern I."/>
            <person name="Morin E."/>
            <person name="Murat C."/>
            <person name="Nagy L.G."/>
            <person name="Nolan M."/>
            <person name="Ohm R.A."/>
            <person name="Patyshakuliyeva A."/>
            <person name="Rokas A."/>
            <person name="Ruiz-Duenas F.J."/>
            <person name="Sabat G."/>
            <person name="Salamov A."/>
            <person name="Samejima M."/>
            <person name="Schmutz J."/>
            <person name="Slot J.C."/>
            <person name="St John F."/>
            <person name="Stenlid J."/>
            <person name="Sun H."/>
            <person name="Sun S."/>
            <person name="Syed K."/>
            <person name="Tsang A."/>
            <person name="Wiebenga A."/>
            <person name="Young D."/>
            <person name="Pisabarro A."/>
            <person name="Eastwood D.C."/>
            <person name="Martin F."/>
            <person name="Cullen D."/>
            <person name="Grigoriev I.V."/>
            <person name="Hibbett D.S."/>
        </authorList>
    </citation>
    <scope>NUCLEOTIDE SEQUENCE [LARGE SCALE GENOMIC DNA]</scope>
    <source>
        <strain evidence="3">RWD-64-598 SS2</strain>
    </source>
</reference>
<evidence type="ECO:0000313" key="2">
    <source>
        <dbReference type="EMBL" id="EIW75167.1"/>
    </source>
</evidence>
<name>A0A5M3M7Z3_CONPW</name>
<feature type="compositionally biased region" description="Acidic residues" evidence="1">
    <location>
        <begin position="172"/>
        <end position="184"/>
    </location>
</feature>
<feature type="compositionally biased region" description="Acidic residues" evidence="1">
    <location>
        <begin position="588"/>
        <end position="597"/>
    </location>
</feature>
<keyword evidence="3" id="KW-1185">Reference proteome</keyword>
<dbReference type="Proteomes" id="UP000053558">
    <property type="component" value="Unassembled WGS sequence"/>
</dbReference>
<proteinExistence type="predicted"/>
<dbReference type="AlphaFoldDB" id="A0A5M3M7Z3"/>
<accession>A0A5M3M7Z3</accession>
<sequence length="597" mass="66226">MFNGQDFDFHGFGGSEPPASSFTDLLTDDTWMAGSYYSPQMMPLDPVDASFRPASMPYPSYYPDAVANTSSNTRSDTFYAPSLPSTIASVTPYQDTASISRTPLHSPPAEPPVEGRRLHLNDLLTAPAGPAPVLSTQQATGTIASSASHDKTAVEVAMEACRWTLSANTNSEVDEEEGGQEDSDANASSVSAGNANAGSANDANSNDANGKKRPENSWSYRNPNRPVIPTKPPAKPLTVEERAKRDALREQKAERDAALQEDVKARIVTDDIIDSLATKHAVPFKTVESMFFRAHDKKSREVRLWNAKVFHEAPKMVYPNGLTRQEKVKMLQDHVREQVYTPEQEQAMIKALEEHRLISALAVRCSNHAANQDAIETTKKIIKLLDDLRTRAGIYGCVMLVRGHVDDIIEPVIYGTDNSEDFFDEQLGVAADMVIRKFESWVCSLNENLDERESNNIGNVRKQITSEVIEGLRFVTQKDNVRMSYENYQEGVVELYGAKLTGWPKTIPMISPSNISKRVTLRRLRDMLKRNEIFWETLDGKRTSKQRRRVTKATASKSNKKSVAKGPERASAQSASSHRKIVSPATIEDSDVDSEAD</sequence>
<dbReference type="RefSeq" id="XP_007774591.1">
    <property type="nucleotide sequence ID" value="XM_007776401.1"/>
</dbReference>
<evidence type="ECO:0000313" key="3">
    <source>
        <dbReference type="Proteomes" id="UP000053558"/>
    </source>
</evidence>
<feature type="compositionally biased region" description="Low complexity" evidence="1">
    <location>
        <begin position="185"/>
        <end position="208"/>
    </location>
</feature>
<dbReference type="EMBL" id="JH711589">
    <property type="protein sequence ID" value="EIW75167.1"/>
    <property type="molecule type" value="Genomic_DNA"/>
</dbReference>
<comment type="caution">
    <text evidence="2">The sequence shown here is derived from an EMBL/GenBank/DDBJ whole genome shotgun (WGS) entry which is preliminary data.</text>
</comment>
<feature type="region of interest" description="Disordered" evidence="1">
    <location>
        <begin position="169"/>
        <end position="258"/>
    </location>
</feature>
<protein>
    <submittedName>
        <fullName evidence="2">Uncharacterized protein</fullName>
    </submittedName>
</protein>
<feature type="compositionally biased region" description="Basic and acidic residues" evidence="1">
    <location>
        <begin position="238"/>
        <end position="258"/>
    </location>
</feature>
<dbReference type="KEGG" id="cput:CONPUDRAFT_159299"/>
<gene>
    <name evidence="2" type="ORF">CONPUDRAFT_159299</name>
</gene>
<feature type="region of interest" description="Disordered" evidence="1">
    <location>
        <begin position="544"/>
        <end position="597"/>
    </location>
</feature>
<organism evidence="2 3">
    <name type="scientific">Coniophora puteana (strain RWD-64-598)</name>
    <name type="common">Brown rot fungus</name>
    <dbReference type="NCBI Taxonomy" id="741705"/>
    <lineage>
        <taxon>Eukaryota</taxon>
        <taxon>Fungi</taxon>
        <taxon>Dikarya</taxon>
        <taxon>Basidiomycota</taxon>
        <taxon>Agaricomycotina</taxon>
        <taxon>Agaricomycetes</taxon>
        <taxon>Agaricomycetidae</taxon>
        <taxon>Boletales</taxon>
        <taxon>Coniophorineae</taxon>
        <taxon>Coniophoraceae</taxon>
        <taxon>Coniophora</taxon>
    </lineage>
</organism>
<dbReference type="OrthoDB" id="2660916at2759"/>
<dbReference type="GeneID" id="19204069"/>
<evidence type="ECO:0000256" key="1">
    <source>
        <dbReference type="SAM" id="MobiDB-lite"/>
    </source>
</evidence>